<accession>A0AAV7JMX2</accession>
<comment type="catalytic activity">
    <reaction evidence="4 5">
        <text>L-tyrosyl-[protein] + 3'-phosphoadenylyl sulfate = O-sulfo-L-tyrosine-[protein] + adenosine 3',5'-bisphosphate + H(+)</text>
        <dbReference type="Rhea" id="RHEA:16801"/>
        <dbReference type="Rhea" id="RHEA-COMP:10136"/>
        <dbReference type="Rhea" id="RHEA-COMP:11688"/>
        <dbReference type="ChEBI" id="CHEBI:15378"/>
        <dbReference type="ChEBI" id="CHEBI:46858"/>
        <dbReference type="ChEBI" id="CHEBI:58339"/>
        <dbReference type="ChEBI" id="CHEBI:58343"/>
        <dbReference type="ChEBI" id="CHEBI:65286"/>
        <dbReference type="EC" id="2.8.2.20"/>
    </reaction>
</comment>
<comment type="caution">
    <text evidence="7">The sequence shown here is derived from an EMBL/GenBank/DDBJ whole genome shotgun (WGS) entry which is preliminary data.</text>
</comment>
<dbReference type="SUPFAM" id="SSF52540">
    <property type="entry name" value="P-loop containing nucleoside triphosphate hydrolases"/>
    <property type="match status" value="1"/>
</dbReference>
<evidence type="ECO:0000256" key="3">
    <source>
        <dbReference type="ARBA" id="ARBA00022679"/>
    </source>
</evidence>
<evidence type="ECO:0000256" key="6">
    <source>
        <dbReference type="SAM" id="Phobius"/>
    </source>
</evidence>
<gene>
    <name evidence="7" type="ORF">LOD99_6555</name>
</gene>
<dbReference type="PANTHER" id="PTHR12788:SF10">
    <property type="entry name" value="PROTEIN-TYROSINE SULFOTRANSFERASE"/>
    <property type="match status" value="1"/>
</dbReference>
<evidence type="ECO:0000313" key="8">
    <source>
        <dbReference type="Proteomes" id="UP001165289"/>
    </source>
</evidence>
<evidence type="ECO:0000256" key="2">
    <source>
        <dbReference type="ARBA" id="ARBA00013262"/>
    </source>
</evidence>
<dbReference type="InterPro" id="IPR027417">
    <property type="entry name" value="P-loop_NTPase"/>
</dbReference>
<dbReference type="EMBL" id="JAKMXF010000318">
    <property type="protein sequence ID" value="KAI6649766.1"/>
    <property type="molecule type" value="Genomic_DNA"/>
</dbReference>
<keyword evidence="3 5" id="KW-0808">Transferase</keyword>
<evidence type="ECO:0000256" key="1">
    <source>
        <dbReference type="ARBA" id="ARBA00009988"/>
    </source>
</evidence>
<dbReference type="GO" id="GO:0005794">
    <property type="term" value="C:Golgi apparatus"/>
    <property type="evidence" value="ECO:0007669"/>
    <property type="project" value="TreeGrafter"/>
</dbReference>
<evidence type="ECO:0000256" key="5">
    <source>
        <dbReference type="RuleBase" id="RU365018"/>
    </source>
</evidence>
<dbReference type="EC" id="2.8.2.20" evidence="2 5"/>
<keyword evidence="6" id="KW-0812">Transmembrane</keyword>
<evidence type="ECO:0000313" key="7">
    <source>
        <dbReference type="EMBL" id="KAI6649766.1"/>
    </source>
</evidence>
<name>A0AAV7JMX2_9METZ</name>
<organism evidence="7 8">
    <name type="scientific">Oopsacas minuta</name>
    <dbReference type="NCBI Taxonomy" id="111878"/>
    <lineage>
        <taxon>Eukaryota</taxon>
        <taxon>Metazoa</taxon>
        <taxon>Porifera</taxon>
        <taxon>Hexactinellida</taxon>
        <taxon>Hexasterophora</taxon>
        <taxon>Lyssacinosida</taxon>
        <taxon>Leucopsacidae</taxon>
        <taxon>Oopsacas</taxon>
    </lineage>
</organism>
<dbReference type="Pfam" id="PF13469">
    <property type="entry name" value="Sulfotransfer_3"/>
    <property type="match status" value="1"/>
</dbReference>
<comment type="function">
    <text evidence="5">Catalyzes the O-sulfation of tyrosine residues within acidic motifs of polypeptides, using 3'-phosphoadenylyl sulfate (PAPS) as cosubstrate.</text>
</comment>
<dbReference type="InterPro" id="IPR026634">
    <property type="entry name" value="TPST-like"/>
</dbReference>
<comment type="similarity">
    <text evidence="1 5">Belongs to the protein sulfotransferase family.</text>
</comment>
<dbReference type="AlphaFoldDB" id="A0AAV7JMX2"/>
<dbReference type="Gene3D" id="3.40.50.300">
    <property type="entry name" value="P-loop containing nucleotide triphosphate hydrolases"/>
    <property type="match status" value="1"/>
</dbReference>
<dbReference type="PANTHER" id="PTHR12788">
    <property type="entry name" value="PROTEIN-TYROSINE SULFOTRANSFERASE 2"/>
    <property type="match status" value="1"/>
</dbReference>
<proteinExistence type="inferred from homology"/>
<sequence>MSPVRIKRRYIILVVGVGLIILFAVTQFRCYESSDDTNYDILKFERELIARNFLIELLNDIDTKDDSYNSDVIELIDRVTQWNVNHDIMRQIIFVGGVPRSGTTLMRVLLDAHKNISCGQETRIIPRILKMISQWNKSSKEVQRLDEASLDENAINRVMGVMFMQIFREQSEGTPEHFCNKDPFNLAHIHDLENIFPNAKFILMIRDGRAVTHSITTRGVTISGVDIRSEEKVLGFWNSACENMIRECSYINHKYAHPHCLEVFYEKLISDTERELKRVFTFLDITWDNRILHHEQLVDNGGIKLSKLEPSSKQVSKAIYNESLYKWRSELSPRFLVKAHESAPLLARLGYT</sequence>
<protein>
    <recommendedName>
        <fullName evidence="2 5">Protein-tyrosine sulfotransferase</fullName>
        <ecNumber evidence="2 5">2.8.2.20</ecNumber>
    </recommendedName>
</protein>
<reference evidence="7 8" key="1">
    <citation type="journal article" date="2023" name="BMC Biol.">
        <title>The compact genome of the sponge Oopsacas minuta (Hexactinellida) is lacking key metazoan core genes.</title>
        <authorList>
            <person name="Santini S."/>
            <person name="Schenkelaars Q."/>
            <person name="Jourda C."/>
            <person name="Duchesne M."/>
            <person name="Belahbib H."/>
            <person name="Rocher C."/>
            <person name="Selva M."/>
            <person name="Riesgo A."/>
            <person name="Vervoort M."/>
            <person name="Leys S.P."/>
            <person name="Kodjabachian L."/>
            <person name="Le Bivic A."/>
            <person name="Borchiellini C."/>
            <person name="Claverie J.M."/>
            <person name="Renard E."/>
        </authorList>
    </citation>
    <scope>NUCLEOTIDE SEQUENCE [LARGE SCALE GENOMIC DNA]</scope>
    <source>
        <strain evidence="7">SPO-2</strain>
    </source>
</reference>
<keyword evidence="6" id="KW-1133">Transmembrane helix</keyword>
<dbReference type="GO" id="GO:0008476">
    <property type="term" value="F:protein-tyrosine sulfotransferase activity"/>
    <property type="evidence" value="ECO:0007669"/>
    <property type="project" value="UniProtKB-EC"/>
</dbReference>
<keyword evidence="8" id="KW-1185">Reference proteome</keyword>
<feature type="transmembrane region" description="Helical" evidence="6">
    <location>
        <begin position="10"/>
        <end position="28"/>
    </location>
</feature>
<dbReference type="Proteomes" id="UP001165289">
    <property type="component" value="Unassembled WGS sequence"/>
</dbReference>
<keyword evidence="6" id="KW-0472">Membrane</keyword>
<evidence type="ECO:0000256" key="4">
    <source>
        <dbReference type="ARBA" id="ARBA00048460"/>
    </source>
</evidence>